<organism evidence="2 3">
    <name type="scientific">Alkalihalophilus pseudofirmus (strain ATCC BAA-2126 / JCM 17055 / OF4)</name>
    <name type="common">Bacillus pseudofirmus</name>
    <dbReference type="NCBI Taxonomy" id="398511"/>
    <lineage>
        <taxon>Bacteria</taxon>
        <taxon>Bacillati</taxon>
        <taxon>Bacillota</taxon>
        <taxon>Bacilli</taxon>
        <taxon>Bacillales</taxon>
        <taxon>Bacillaceae</taxon>
        <taxon>Alkalihalophilus</taxon>
    </lineage>
</organism>
<accession>D3G1V9</accession>
<name>D3G1V9_ALKPO</name>
<geneLocation type="plasmid" evidence="2 3">
    <name>pBpOF4-02</name>
</geneLocation>
<protein>
    <submittedName>
        <fullName evidence="2">Uncharacterized protein</fullName>
    </submittedName>
</protein>
<evidence type="ECO:0000313" key="2">
    <source>
        <dbReference type="EMBL" id="ADC52335.1"/>
    </source>
</evidence>
<dbReference type="KEGG" id="bpf:BpOF4_21699"/>
<dbReference type="HOGENOM" id="CLU_3285139_0_0_9"/>
<keyword evidence="1" id="KW-0812">Transmembrane</keyword>
<feature type="transmembrane region" description="Helical" evidence="1">
    <location>
        <begin position="15"/>
        <end position="37"/>
    </location>
</feature>
<proteinExistence type="predicted"/>
<evidence type="ECO:0000313" key="3">
    <source>
        <dbReference type="Proteomes" id="UP000001544"/>
    </source>
</evidence>
<sequence length="40" mass="4296">MFQERPTGPGYKVSLLISAVLVVLLLTLHFTGVKGLVKGL</sequence>
<reference evidence="2 3" key="1">
    <citation type="journal article" date="2011" name="Environ. Microbiol.">
        <title>Genome of alkaliphilic Bacillus pseudofirmus OF4 reveals adaptations that support the ability to grow in an external pH range from 7.5 to 11.4.</title>
        <authorList>
            <person name="Janto B."/>
            <person name="Ahmed A."/>
            <person name="Ito M."/>
            <person name="Liu J."/>
            <person name="Hicks D.B."/>
            <person name="Pagni S."/>
            <person name="Fackelmayer O.J."/>
            <person name="Smith T.A."/>
            <person name="Earl J."/>
            <person name="Elbourne L.D."/>
            <person name="Hassan K."/>
            <person name="Paulsen I.T."/>
            <person name="Kolsto A.B."/>
            <person name="Tourasse N.J."/>
            <person name="Ehrlich G.D."/>
            <person name="Boissy R."/>
            <person name="Ivey D.M."/>
            <person name="Li G."/>
            <person name="Xue Y."/>
            <person name="Ma Y."/>
            <person name="Hu F.Z."/>
            <person name="Krulwich T.A."/>
        </authorList>
    </citation>
    <scope>NUCLEOTIDE SEQUENCE [LARGE SCALE GENOMIC DNA]</scope>
    <source>
        <strain evidence="3">ATCC BAA-2126 / JCM 17055 / OF4</strain>
    </source>
</reference>
<keyword evidence="2" id="KW-0614">Plasmid</keyword>
<dbReference type="EMBL" id="CP001880">
    <property type="protein sequence ID" value="ADC52335.1"/>
    <property type="molecule type" value="Genomic_DNA"/>
</dbReference>
<evidence type="ECO:0000256" key="1">
    <source>
        <dbReference type="SAM" id="Phobius"/>
    </source>
</evidence>
<keyword evidence="1" id="KW-0472">Membrane</keyword>
<keyword evidence="1" id="KW-1133">Transmembrane helix</keyword>
<keyword evidence="3" id="KW-1185">Reference proteome</keyword>
<dbReference type="Proteomes" id="UP000001544">
    <property type="component" value="Plasmid pBpOF4-02"/>
</dbReference>
<gene>
    <name evidence="2" type="ordered locus">BpOF4_21699</name>
</gene>
<dbReference type="AlphaFoldDB" id="D3G1V9"/>
<dbReference type="RefSeq" id="WP_012961240.1">
    <property type="nucleotide sequence ID" value="NC_013793.1"/>
</dbReference>